<dbReference type="SUPFAM" id="SSF103464">
    <property type="entry name" value="Oligosaccharyltransferase subunit ost4p"/>
    <property type="match status" value="1"/>
</dbReference>
<reference evidence="12" key="2">
    <citation type="submission" date="2017-06" db="EMBL/GenBank/DDBJ databases">
        <title>WGS assembly of Brachypodium distachyon.</title>
        <authorList>
            <consortium name="The International Brachypodium Initiative"/>
            <person name="Lucas S."/>
            <person name="Harmon-Smith M."/>
            <person name="Lail K."/>
            <person name="Tice H."/>
            <person name="Grimwood J."/>
            <person name="Bruce D."/>
            <person name="Barry K."/>
            <person name="Shu S."/>
            <person name="Lindquist E."/>
            <person name="Wang M."/>
            <person name="Pitluck S."/>
            <person name="Vogel J.P."/>
            <person name="Garvin D.F."/>
            <person name="Mockler T.C."/>
            <person name="Schmutz J."/>
            <person name="Rokhsar D."/>
            <person name="Bevan M.W."/>
        </authorList>
    </citation>
    <scope>NUCLEOTIDE SEQUENCE</scope>
    <source>
        <strain evidence="12">Bd21</strain>
    </source>
</reference>
<dbReference type="InterPro" id="IPR044165">
    <property type="entry name" value="OST4_plant"/>
</dbReference>
<feature type="region of interest" description="Disordered" evidence="10">
    <location>
        <begin position="45"/>
        <end position="69"/>
    </location>
</feature>
<comment type="subcellular location">
    <subcellularLocation>
        <location evidence="2">Endoplasmic reticulum membrane</location>
        <topology evidence="2">Single-pass type III membrane protein</topology>
    </subcellularLocation>
</comment>
<evidence type="ECO:0000256" key="7">
    <source>
        <dbReference type="ARBA" id="ARBA00022968"/>
    </source>
</evidence>
<evidence type="ECO:0000313" key="14">
    <source>
        <dbReference type="Proteomes" id="UP000008810"/>
    </source>
</evidence>
<comment type="similarity">
    <text evidence="3">Belongs to the OST4 family.</text>
</comment>
<name>A0A2K2DKD0_BRADI</name>
<evidence type="ECO:0000256" key="3">
    <source>
        <dbReference type="ARBA" id="ARBA00007685"/>
    </source>
</evidence>
<organism evidence="12">
    <name type="scientific">Brachypodium distachyon</name>
    <name type="common">Purple false brome</name>
    <name type="synonym">Trachynia distachya</name>
    <dbReference type="NCBI Taxonomy" id="15368"/>
    <lineage>
        <taxon>Eukaryota</taxon>
        <taxon>Viridiplantae</taxon>
        <taxon>Streptophyta</taxon>
        <taxon>Embryophyta</taxon>
        <taxon>Tracheophyta</taxon>
        <taxon>Spermatophyta</taxon>
        <taxon>Magnoliopsida</taxon>
        <taxon>Liliopsida</taxon>
        <taxon>Poales</taxon>
        <taxon>Poaceae</taxon>
        <taxon>BOP clade</taxon>
        <taxon>Pooideae</taxon>
        <taxon>Stipodae</taxon>
        <taxon>Brachypodieae</taxon>
        <taxon>Brachypodium</taxon>
    </lineage>
</organism>
<evidence type="ECO:0000256" key="4">
    <source>
        <dbReference type="ARBA" id="ARBA00011157"/>
    </source>
</evidence>
<dbReference type="Gramene" id="PNT74738">
    <property type="protein sequence ID" value="PNT74738"/>
    <property type="gene ID" value="BRADI_1g21221v3"/>
</dbReference>
<comment type="function">
    <text evidence="1">Subunit of the oligosaccharyl transferase (OST) complex that catalyzes the initial transfer of a defined glycan (Glc(3)Man(9)GlcNAc(2) in eukaryotes) from the lipid carrier dolichol-pyrophosphate to an asparagine residue within an Asn-X-Ser/Thr consensus motif in nascent polypeptide chains, the first step in protein N-glycosylation. N-glycosylation occurs cotranslationally and the complex associates with the Sec61 complex at the channel-forming translocon complex that mediates protein translocation across the endoplasmic reticulum (ER). All subunits are required for a maximal enzyme activity.</text>
</comment>
<keyword evidence="8 11" id="KW-1133">Transmembrane helix</keyword>
<evidence type="ECO:0000256" key="8">
    <source>
        <dbReference type="ARBA" id="ARBA00022989"/>
    </source>
</evidence>
<evidence type="ECO:0000256" key="6">
    <source>
        <dbReference type="ARBA" id="ARBA00022824"/>
    </source>
</evidence>
<keyword evidence="7" id="KW-0735">Signal-anchor</keyword>
<feature type="transmembrane region" description="Helical" evidence="11">
    <location>
        <begin position="89"/>
        <end position="108"/>
    </location>
</feature>
<dbReference type="Pfam" id="PF10215">
    <property type="entry name" value="Ost4"/>
    <property type="match status" value="1"/>
</dbReference>
<dbReference type="OrthoDB" id="2124077at2759"/>
<keyword evidence="14" id="KW-1185">Reference proteome</keyword>
<proteinExistence type="inferred from homology"/>
<dbReference type="GO" id="GO:0005789">
    <property type="term" value="C:endoplasmic reticulum membrane"/>
    <property type="evidence" value="ECO:0007669"/>
    <property type="project" value="UniProtKB-SubCell"/>
</dbReference>
<reference evidence="12 13" key="1">
    <citation type="journal article" date="2010" name="Nature">
        <title>Genome sequencing and analysis of the model grass Brachypodium distachyon.</title>
        <authorList>
            <consortium name="International Brachypodium Initiative"/>
        </authorList>
    </citation>
    <scope>NUCLEOTIDE SEQUENCE [LARGE SCALE GENOMIC DNA]</scope>
    <source>
        <strain evidence="12 13">Bd21</strain>
    </source>
</reference>
<evidence type="ECO:0000256" key="11">
    <source>
        <dbReference type="SAM" id="Phobius"/>
    </source>
</evidence>
<evidence type="ECO:0000313" key="13">
    <source>
        <dbReference type="EnsemblPlants" id="PNT74738"/>
    </source>
</evidence>
<dbReference type="InParanoid" id="A0A2K2DKD0"/>
<evidence type="ECO:0000256" key="2">
    <source>
        <dbReference type="ARBA" id="ARBA00004643"/>
    </source>
</evidence>
<evidence type="ECO:0000256" key="1">
    <source>
        <dbReference type="ARBA" id="ARBA00002791"/>
    </source>
</evidence>
<gene>
    <name evidence="12" type="ORF">BRADI_1g21221v3</name>
</gene>
<keyword evidence="6" id="KW-0256">Endoplasmic reticulum</keyword>
<keyword evidence="9 11" id="KW-0472">Membrane</keyword>
<comment type="subunit">
    <text evidence="4">Component of the oligosaccharyltransferase (OST) complex.</text>
</comment>
<accession>A0A2K2DKD0</accession>
<evidence type="ECO:0000256" key="9">
    <source>
        <dbReference type="ARBA" id="ARBA00023136"/>
    </source>
</evidence>
<dbReference type="Proteomes" id="UP000008810">
    <property type="component" value="Chromosome 1"/>
</dbReference>
<protein>
    <recommendedName>
        <fullName evidence="15">Dolichyl-diphosphooligosaccharide--protein glycosyltransferase subunit 4</fullName>
    </recommendedName>
</protein>
<evidence type="ECO:0000256" key="5">
    <source>
        <dbReference type="ARBA" id="ARBA00022692"/>
    </source>
</evidence>
<dbReference type="EMBL" id="CM000880">
    <property type="protein sequence ID" value="PNT74738.1"/>
    <property type="molecule type" value="Genomic_DNA"/>
</dbReference>
<dbReference type="InterPro" id="IPR036330">
    <property type="entry name" value="Ost4p_sf"/>
</dbReference>
<dbReference type="PANTHER" id="PTHR28677:SF4">
    <property type="entry name" value="DOLICHYL-DIPHOSPHOOLIGOSACCHARIDE--PROTEIN GLYCOSYLTRANSFERASE SUBUNIT 4B-RELATED"/>
    <property type="match status" value="1"/>
</dbReference>
<evidence type="ECO:0000313" key="12">
    <source>
        <dbReference type="EMBL" id="PNT74738.1"/>
    </source>
</evidence>
<dbReference type="PANTHER" id="PTHR28677">
    <property type="entry name" value="DOLICHYL-DIPHOSPHOOLIGOSACCHARIDE--PROTEIN GLYCOSYLTRANSFERASE SUBUNIT 4A-RELATED"/>
    <property type="match status" value="1"/>
</dbReference>
<dbReference type="AlphaFoldDB" id="A0A2K2DKD0"/>
<reference evidence="13" key="3">
    <citation type="submission" date="2018-08" db="UniProtKB">
        <authorList>
            <consortium name="EnsemblPlants"/>
        </authorList>
    </citation>
    <scope>IDENTIFICATION</scope>
    <source>
        <strain evidence="13">cv. Bd21</strain>
    </source>
</reference>
<dbReference type="EnsemblPlants" id="PNT74738">
    <property type="protein sequence ID" value="PNT74738"/>
    <property type="gene ID" value="BRADI_1g21221v3"/>
</dbReference>
<keyword evidence="5 11" id="KW-0812">Transmembrane</keyword>
<evidence type="ECO:0000256" key="10">
    <source>
        <dbReference type="SAM" id="MobiDB-lite"/>
    </source>
</evidence>
<dbReference type="InterPro" id="IPR018943">
    <property type="entry name" value="Oligosaccaryltransferase"/>
</dbReference>
<evidence type="ECO:0008006" key="15">
    <source>
        <dbReference type="Google" id="ProtNLM"/>
    </source>
</evidence>
<sequence length="117" mass="12944">MWAPGEVTNMSVETVWPYMSVGKGWTHMSVESGMPVKLGVRSASGRFASRESLHSKQAGGPRRRRRAAPGSLEIRAAGGKMFDDQDLGFFTNFLGIFIFVLVIAYHFVMADPKYEGN</sequence>